<protein>
    <submittedName>
        <fullName evidence="1">Uncharacterized protein</fullName>
    </submittedName>
</protein>
<dbReference type="Proteomes" id="UP000092093">
    <property type="component" value="Unassembled WGS sequence"/>
</dbReference>
<comment type="caution">
    <text evidence="1">The sequence shown here is derived from an EMBL/GenBank/DDBJ whole genome shotgun (WGS) entry which is preliminary data.</text>
</comment>
<evidence type="ECO:0000313" key="2">
    <source>
        <dbReference type="Proteomes" id="UP000092093"/>
    </source>
</evidence>
<reference evidence="1 2" key="1">
    <citation type="submission" date="2015-09" db="EMBL/GenBank/DDBJ databases">
        <title>Aphanizomenon flos-aquae WA102.</title>
        <authorList>
            <person name="Driscoll C."/>
        </authorList>
    </citation>
    <scope>NUCLEOTIDE SEQUENCE [LARGE SCALE GENOMIC DNA]</scope>
    <source>
        <strain evidence="1">WA102</strain>
    </source>
</reference>
<name>A0A1B7X713_APHFL</name>
<sequence>DNITKALYDLSQCKNQAGLISRLTDILDKINKSAQDTAYLCNVDLRGWDLEFEQLKAKIFQYQKNHYPAKTKTKINSSN</sequence>
<proteinExistence type="predicted"/>
<organism evidence="1 2">
    <name type="scientific">Aphanizomenon flos-aquae WA102</name>
    <dbReference type="NCBI Taxonomy" id="1710896"/>
    <lineage>
        <taxon>Bacteria</taxon>
        <taxon>Bacillati</taxon>
        <taxon>Cyanobacteriota</taxon>
        <taxon>Cyanophyceae</taxon>
        <taxon>Nostocales</taxon>
        <taxon>Aphanizomenonaceae</taxon>
        <taxon>Aphanizomenon</taxon>
    </lineage>
</organism>
<evidence type="ECO:0000313" key="1">
    <source>
        <dbReference type="EMBL" id="OBQ45165.1"/>
    </source>
</evidence>
<feature type="non-terminal residue" evidence="1">
    <location>
        <position position="1"/>
    </location>
</feature>
<gene>
    <name evidence="1" type="ORF">AN484_03450</name>
</gene>
<dbReference type="EMBL" id="LJOW01000008">
    <property type="protein sequence ID" value="OBQ45165.1"/>
    <property type="molecule type" value="Genomic_DNA"/>
</dbReference>
<dbReference type="PATRIC" id="fig|1710896.3.peg.751"/>
<dbReference type="AlphaFoldDB" id="A0A1B7X713"/>
<accession>A0A1B7X713</accession>